<keyword evidence="4" id="KW-1185">Reference proteome</keyword>
<dbReference type="Pfam" id="PF00534">
    <property type="entry name" value="Glycos_transf_1"/>
    <property type="match status" value="1"/>
</dbReference>
<evidence type="ECO:0000259" key="2">
    <source>
        <dbReference type="Pfam" id="PF13439"/>
    </source>
</evidence>
<dbReference type="PATRIC" id="fig|1328313.3.peg.2609"/>
<name>W7QKD0_9ALTE</name>
<dbReference type="InterPro" id="IPR001296">
    <property type="entry name" value="Glyco_trans_1"/>
</dbReference>
<dbReference type="GO" id="GO:0016757">
    <property type="term" value="F:glycosyltransferase activity"/>
    <property type="evidence" value="ECO:0007669"/>
    <property type="project" value="InterPro"/>
</dbReference>
<dbReference type="AlphaFoldDB" id="W7QKD0"/>
<dbReference type="CDD" id="cd03801">
    <property type="entry name" value="GT4_PimA-like"/>
    <property type="match status" value="1"/>
</dbReference>
<feature type="domain" description="Glycosyltransferase subfamily 4-like N-terminal" evidence="2">
    <location>
        <begin position="14"/>
        <end position="177"/>
    </location>
</feature>
<reference evidence="3 4" key="1">
    <citation type="journal article" date="2014" name="Genome Announc.">
        <title>Draft Genome Sequence of the Agar-Degrading Bacterium Catenovulum sp. Strain DS-2, Isolated from Intestines of Haliotis diversicolor.</title>
        <authorList>
            <person name="Shan D."/>
            <person name="Li X."/>
            <person name="Gu Z."/>
            <person name="Wei G."/>
            <person name="Gao Z."/>
            <person name="Shao Z."/>
        </authorList>
    </citation>
    <scope>NUCLEOTIDE SEQUENCE [LARGE SCALE GENOMIC DNA]</scope>
    <source>
        <strain evidence="3 4">DS-2</strain>
    </source>
</reference>
<feature type="domain" description="Glycosyl transferase family 1" evidence="1">
    <location>
        <begin position="183"/>
        <end position="339"/>
    </location>
</feature>
<accession>W7QKD0</accession>
<dbReference type="InterPro" id="IPR050194">
    <property type="entry name" value="Glycosyltransferase_grp1"/>
</dbReference>
<protein>
    <submittedName>
        <fullName evidence="3">WecB/TagA/CpsF family glycosyl transferase</fullName>
    </submittedName>
</protein>
<dbReference type="PANTHER" id="PTHR45947:SF3">
    <property type="entry name" value="SULFOQUINOVOSYL TRANSFERASE SQD2"/>
    <property type="match status" value="1"/>
</dbReference>
<sequence length="358" mass="41130">MKIVHVVRQFYPSVGGLEDVVFNLALTQQQAGHQVAIFTLNSNYQTGSALAKYQDYQSLKIYRFNWFGSSRYPICFLPPSQLNQYDIVHVHAVDFFIDYISLLKRLKLINSKLVLTTHGGFFHTNKNAKLKQVFFKTITPFSLSQCEVVTCCGIHDYKMFKPLHNKTYLIENGVSIEKFGPAKHTHKQDSYVYLGRFSSNKQIELLIELFEKHAPNNSKLYLIGQSKAGGTQLCKQYNFSSLHSNVELKLDQSDEQIIDILSQAKFVISASNYEGFGLSVVELMSYGLIPLLNETVPSFKRFVTESNTGATFQVTQQDFALRTKQLIKEWDESKAQLAKEYANQFNWKKVNQRYLDVY</sequence>
<evidence type="ECO:0000313" key="4">
    <source>
        <dbReference type="Proteomes" id="UP000019276"/>
    </source>
</evidence>
<dbReference type="PANTHER" id="PTHR45947">
    <property type="entry name" value="SULFOQUINOVOSYL TRANSFERASE SQD2"/>
    <property type="match status" value="1"/>
</dbReference>
<dbReference type="Proteomes" id="UP000019276">
    <property type="component" value="Unassembled WGS sequence"/>
</dbReference>
<dbReference type="Gene3D" id="3.40.50.2000">
    <property type="entry name" value="Glycogen Phosphorylase B"/>
    <property type="match status" value="2"/>
</dbReference>
<gene>
    <name evidence="3" type="ORF">DS2_12789</name>
</gene>
<dbReference type="RefSeq" id="WP_035015208.1">
    <property type="nucleotide sequence ID" value="NZ_ARZY01000024.1"/>
</dbReference>
<dbReference type="SUPFAM" id="SSF53756">
    <property type="entry name" value="UDP-Glycosyltransferase/glycogen phosphorylase"/>
    <property type="match status" value="1"/>
</dbReference>
<keyword evidence="3" id="KW-0808">Transferase</keyword>
<dbReference type="STRING" id="1328313.DS2_12789"/>
<organism evidence="3 4">
    <name type="scientific">Catenovulum agarivorans DS-2</name>
    <dbReference type="NCBI Taxonomy" id="1328313"/>
    <lineage>
        <taxon>Bacteria</taxon>
        <taxon>Pseudomonadati</taxon>
        <taxon>Pseudomonadota</taxon>
        <taxon>Gammaproteobacteria</taxon>
        <taxon>Alteromonadales</taxon>
        <taxon>Alteromonadaceae</taxon>
        <taxon>Catenovulum</taxon>
    </lineage>
</organism>
<comment type="caution">
    <text evidence="3">The sequence shown here is derived from an EMBL/GenBank/DDBJ whole genome shotgun (WGS) entry which is preliminary data.</text>
</comment>
<dbReference type="EMBL" id="ARZY01000024">
    <property type="protein sequence ID" value="EWH09412.1"/>
    <property type="molecule type" value="Genomic_DNA"/>
</dbReference>
<dbReference type="Pfam" id="PF13439">
    <property type="entry name" value="Glyco_transf_4"/>
    <property type="match status" value="1"/>
</dbReference>
<evidence type="ECO:0000313" key="3">
    <source>
        <dbReference type="EMBL" id="EWH09412.1"/>
    </source>
</evidence>
<proteinExistence type="predicted"/>
<dbReference type="OrthoDB" id="9795746at2"/>
<dbReference type="InterPro" id="IPR028098">
    <property type="entry name" value="Glyco_trans_4-like_N"/>
</dbReference>
<dbReference type="eggNOG" id="COG0438">
    <property type="taxonomic scope" value="Bacteria"/>
</dbReference>
<evidence type="ECO:0000259" key="1">
    <source>
        <dbReference type="Pfam" id="PF00534"/>
    </source>
</evidence>